<keyword evidence="2 6" id="KW-0132">Cell division</keyword>
<reference evidence="9 10" key="1">
    <citation type="submission" date="2019-04" db="EMBL/GenBank/DDBJ databases">
        <title>Chitiniphilus eburnea sp. nov., a novel chitinolytic bacterium isolated from aquaculture sludge.</title>
        <authorList>
            <person name="Sheng M."/>
        </authorList>
    </citation>
    <scope>NUCLEOTIDE SEQUENCE [LARGE SCALE GENOMIC DNA]</scope>
    <source>
        <strain evidence="9 10">HX-2-15</strain>
    </source>
</reference>
<dbReference type="InterPro" id="IPR013033">
    <property type="entry name" value="MinC"/>
</dbReference>
<dbReference type="GO" id="GO:0000902">
    <property type="term" value="P:cell morphogenesis"/>
    <property type="evidence" value="ECO:0007669"/>
    <property type="project" value="InterPro"/>
</dbReference>
<dbReference type="SUPFAM" id="SSF63848">
    <property type="entry name" value="Cell-division inhibitor MinC, C-terminal domain"/>
    <property type="match status" value="1"/>
</dbReference>
<name>A0A4U0PZA1_9NEIS</name>
<proteinExistence type="inferred from homology"/>
<evidence type="ECO:0000259" key="8">
    <source>
        <dbReference type="Pfam" id="PF05209"/>
    </source>
</evidence>
<dbReference type="Gene3D" id="3.30.70.260">
    <property type="match status" value="1"/>
</dbReference>
<evidence type="ECO:0000256" key="4">
    <source>
        <dbReference type="ARBA" id="ARBA00023306"/>
    </source>
</evidence>
<keyword evidence="4 6" id="KW-0131">Cell cycle</keyword>
<dbReference type="GO" id="GO:1901891">
    <property type="term" value="P:regulation of cell septum assembly"/>
    <property type="evidence" value="ECO:0007669"/>
    <property type="project" value="InterPro"/>
</dbReference>
<evidence type="ECO:0000313" key="9">
    <source>
        <dbReference type="EMBL" id="TJZ73996.1"/>
    </source>
</evidence>
<dbReference type="OrthoDB" id="9794530at2"/>
<dbReference type="Pfam" id="PF03775">
    <property type="entry name" value="MinC_C"/>
    <property type="match status" value="1"/>
</dbReference>
<comment type="subunit">
    <text evidence="6">Interacts with MinD and FtsZ.</text>
</comment>
<feature type="domain" description="Septum formation inhibitor MinC N-terminal" evidence="8">
    <location>
        <begin position="13"/>
        <end position="85"/>
    </location>
</feature>
<dbReference type="PANTHER" id="PTHR34108:SF1">
    <property type="entry name" value="SEPTUM SITE-DETERMINING PROTEIN MINC"/>
    <property type="match status" value="1"/>
</dbReference>
<organism evidence="9 10">
    <name type="scientific">Chitiniphilus eburneus</name>
    <dbReference type="NCBI Taxonomy" id="2571148"/>
    <lineage>
        <taxon>Bacteria</taxon>
        <taxon>Pseudomonadati</taxon>
        <taxon>Pseudomonadota</taxon>
        <taxon>Betaproteobacteria</taxon>
        <taxon>Neisseriales</taxon>
        <taxon>Chitinibacteraceae</taxon>
        <taxon>Chitiniphilus</taxon>
    </lineage>
</organism>
<dbReference type="AlphaFoldDB" id="A0A4U0PZA1"/>
<comment type="caution">
    <text evidence="9">The sequence shown here is derived from an EMBL/GenBank/DDBJ whole genome shotgun (WGS) entry which is preliminary data.</text>
</comment>
<evidence type="ECO:0000256" key="5">
    <source>
        <dbReference type="ARBA" id="ARBA00025606"/>
    </source>
</evidence>
<dbReference type="InterPro" id="IPR036145">
    <property type="entry name" value="MinC_C_sf"/>
</dbReference>
<dbReference type="HAMAP" id="MF_00267">
    <property type="entry name" value="MinC"/>
    <property type="match status" value="1"/>
</dbReference>
<dbReference type="RefSeq" id="WP_136772945.1">
    <property type="nucleotide sequence ID" value="NZ_CP156074.1"/>
</dbReference>
<dbReference type="EMBL" id="SUMF01000007">
    <property type="protein sequence ID" value="TJZ73996.1"/>
    <property type="molecule type" value="Genomic_DNA"/>
</dbReference>
<dbReference type="InterPro" id="IPR007874">
    <property type="entry name" value="MinC_N"/>
</dbReference>
<evidence type="ECO:0000313" key="10">
    <source>
        <dbReference type="Proteomes" id="UP000310016"/>
    </source>
</evidence>
<dbReference type="GO" id="GO:0000917">
    <property type="term" value="P:division septum assembly"/>
    <property type="evidence" value="ECO:0007669"/>
    <property type="project" value="UniProtKB-KW"/>
</dbReference>
<accession>A0A4U0PZA1</accession>
<dbReference type="Proteomes" id="UP000310016">
    <property type="component" value="Unassembled WGS sequence"/>
</dbReference>
<keyword evidence="3 6" id="KW-0717">Septation</keyword>
<protein>
    <recommendedName>
        <fullName evidence="6">Probable septum site-determining protein MinC</fullName>
    </recommendedName>
</protein>
<gene>
    <name evidence="6 9" type="primary">minC</name>
    <name evidence="9" type="ORF">FAZ21_08545</name>
</gene>
<dbReference type="NCBIfam" id="TIGR01222">
    <property type="entry name" value="minC"/>
    <property type="match status" value="1"/>
</dbReference>
<keyword evidence="10" id="KW-1185">Reference proteome</keyword>
<dbReference type="InterPro" id="IPR005526">
    <property type="entry name" value="Septum_form_inhib_MinC_C"/>
</dbReference>
<sequence>MSLQIPADTPVAFEFKSLSLKLLSFVPATLDAARLEAALRDKLGDGEHMLSGEQLAIDFDSLPTLPSAMEIAALMQLLRQFGLKPVAARGGNDDQQAAAREAGLVVLSDEATAVVPPAKQVEKPVPAMIVSRPVRTGQQVYARGGDLVVLALVSAGAEVIADGNIHVYAPLRGRALAGARGDVSARIFTTCLEAELVSIGGVYRTLDDALPTSLKSKPAQVLLDQEKLVIEALAG</sequence>
<comment type="function">
    <text evidence="5 6">Cell division inhibitor that blocks the formation of polar Z ring septums. Rapidly oscillates between the poles of the cell to destabilize FtsZ filaments that have formed before they mature into polar Z rings. Prevents FtsZ polymerization.</text>
</comment>
<dbReference type="InterPro" id="IPR016098">
    <property type="entry name" value="CAP/MinC_C"/>
</dbReference>
<dbReference type="Pfam" id="PF05209">
    <property type="entry name" value="MinC_N"/>
    <property type="match status" value="1"/>
</dbReference>
<dbReference type="Gene3D" id="2.160.20.70">
    <property type="match status" value="1"/>
</dbReference>
<evidence type="ECO:0000256" key="6">
    <source>
        <dbReference type="HAMAP-Rule" id="MF_00267"/>
    </source>
</evidence>
<feature type="domain" description="Septum formation inhibitor MinC C-terminal" evidence="7">
    <location>
        <begin position="129"/>
        <end position="231"/>
    </location>
</feature>
<evidence type="ECO:0000256" key="2">
    <source>
        <dbReference type="ARBA" id="ARBA00022618"/>
    </source>
</evidence>
<dbReference type="PANTHER" id="PTHR34108">
    <property type="entry name" value="SEPTUM SITE-DETERMINING PROTEIN MINC"/>
    <property type="match status" value="1"/>
</dbReference>
<evidence type="ECO:0000256" key="1">
    <source>
        <dbReference type="ARBA" id="ARBA00006291"/>
    </source>
</evidence>
<evidence type="ECO:0000256" key="3">
    <source>
        <dbReference type="ARBA" id="ARBA00023210"/>
    </source>
</evidence>
<dbReference type="GO" id="GO:0051302">
    <property type="term" value="P:regulation of cell division"/>
    <property type="evidence" value="ECO:0007669"/>
    <property type="project" value="InterPro"/>
</dbReference>
<comment type="similarity">
    <text evidence="1 6">Belongs to the MinC family.</text>
</comment>
<evidence type="ECO:0000259" key="7">
    <source>
        <dbReference type="Pfam" id="PF03775"/>
    </source>
</evidence>